<evidence type="ECO:0000313" key="3">
    <source>
        <dbReference type="Proteomes" id="UP000281028"/>
    </source>
</evidence>
<reference evidence="2" key="1">
    <citation type="submission" date="2020-05" db="EMBL/GenBank/DDBJ databases">
        <title>Chitinophaga laudate sp. nov., isolated from a tropical peat swamp.</title>
        <authorList>
            <person name="Goh C.B.S."/>
            <person name="Lee M.S."/>
            <person name="Parimannan S."/>
            <person name="Pasbakhsh P."/>
            <person name="Yule C.M."/>
            <person name="Rajandas H."/>
            <person name="Loke S."/>
            <person name="Croft L."/>
            <person name="Tan J.B.L."/>
        </authorList>
    </citation>
    <scope>NUCLEOTIDE SEQUENCE</scope>
    <source>
        <strain evidence="2">Mgbs1</strain>
    </source>
</reference>
<gene>
    <name evidence="2" type="ORF">ECE50_001400</name>
</gene>
<dbReference type="AlphaFoldDB" id="A0A3S1DMA5"/>
<dbReference type="InterPro" id="IPR011050">
    <property type="entry name" value="Pectin_lyase_fold/virulence"/>
</dbReference>
<dbReference type="EMBL" id="RIAR02000001">
    <property type="protein sequence ID" value="NSL85467.1"/>
    <property type="molecule type" value="Genomic_DNA"/>
</dbReference>
<comment type="caution">
    <text evidence="2">The sequence shown here is derived from an EMBL/GenBank/DDBJ whole genome shotgun (WGS) entry which is preliminary data.</text>
</comment>
<proteinExistence type="predicted"/>
<name>A0A3S1DMA5_9BACT</name>
<dbReference type="Proteomes" id="UP000281028">
    <property type="component" value="Unassembled WGS sequence"/>
</dbReference>
<organism evidence="2 3">
    <name type="scientific">Chitinophaga solisilvae</name>
    <dbReference type="NCBI Taxonomy" id="1233460"/>
    <lineage>
        <taxon>Bacteria</taxon>
        <taxon>Pseudomonadati</taxon>
        <taxon>Bacteroidota</taxon>
        <taxon>Chitinophagia</taxon>
        <taxon>Chitinophagales</taxon>
        <taxon>Chitinophagaceae</taxon>
        <taxon>Chitinophaga</taxon>
    </lineage>
</organism>
<dbReference type="InterPro" id="IPR039448">
    <property type="entry name" value="Beta_helix"/>
</dbReference>
<dbReference type="SUPFAM" id="SSF51126">
    <property type="entry name" value="Pectin lyase-like"/>
    <property type="match status" value="1"/>
</dbReference>
<dbReference type="Pfam" id="PF13229">
    <property type="entry name" value="Beta_helix"/>
    <property type="match status" value="1"/>
</dbReference>
<accession>A0A3S1DMA5</accession>
<dbReference type="Gene3D" id="2.160.20.10">
    <property type="entry name" value="Single-stranded right-handed beta-helix, Pectin lyase-like"/>
    <property type="match status" value="1"/>
</dbReference>
<evidence type="ECO:0000313" key="2">
    <source>
        <dbReference type="EMBL" id="NSL85467.1"/>
    </source>
</evidence>
<dbReference type="OrthoDB" id="253409at2"/>
<dbReference type="InterPro" id="IPR012334">
    <property type="entry name" value="Pectin_lyas_fold"/>
</dbReference>
<feature type="domain" description="Right handed beta helix" evidence="1">
    <location>
        <begin position="176"/>
        <end position="345"/>
    </location>
</feature>
<keyword evidence="3" id="KW-1185">Reference proteome</keyword>
<evidence type="ECO:0000259" key="1">
    <source>
        <dbReference type="Pfam" id="PF13229"/>
    </source>
</evidence>
<protein>
    <submittedName>
        <fullName evidence="2">Right-handed parallel beta-helix repeat-containing protein</fullName>
    </submittedName>
</protein>
<sequence length="395" mass="42856">MKNRLVQAGIAMSLLCITLSAAAQLNSNFKYRKLPAAYMKKGGSVQAFAAAAPAAPAAKSMKSDAAGVFDLTTLLPRGYVKDGSVDYTDQLQQGIQQHEDVMFPDFPVAVNARGLTLRSNTSVRFQPNSKLLLLPNSKENYEVLRLHQVKQVKVYNPVITGDRKAHQGSGGQWGMGISVRGSQDVTIVSPVVSDCWGDGIYIGDISGKCSSNIIVNDAMLDFNRRNGISVTCVNGLQLNRPVISNTSGTNPKSGIDIEPNSNTDVIDNISINSPVTFNNGSAGIVVSLGKLTGKSLKDVNITVRNHIDDGSFIGFYVYGTKRELPQPMKGSINVENPVWKNCQKKPFLYNSADYGVSTKLKNVEVKRTEASREVTDNNALMNIRKEAAQQKVQVQ</sequence>